<name>A0A6A4KXZ9_9ERIC</name>
<dbReference type="InterPro" id="IPR011009">
    <property type="entry name" value="Kinase-like_dom_sf"/>
</dbReference>
<feature type="non-terminal residue" evidence="6">
    <location>
        <position position="1"/>
    </location>
</feature>
<dbReference type="SUPFAM" id="SSF56112">
    <property type="entry name" value="Protein kinase-like (PK-like)"/>
    <property type="match status" value="1"/>
</dbReference>
<keyword evidence="1" id="KW-0723">Serine/threonine-protein kinase</keyword>
<dbReference type="PROSITE" id="PS50011">
    <property type="entry name" value="PROTEIN_KINASE_DOM"/>
    <property type="match status" value="1"/>
</dbReference>
<dbReference type="AlphaFoldDB" id="A0A6A4KXZ9"/>
<sequence length="155" mass="17497">MQLRQGDMNFGESGARASFLSPKDPLTWPQRKNIVLDVAKALAYLHYGVNPAIYHRDIKTTIILLDADMRARIVDFGLVKQNTKGNFRLTIRVAGTHGRNPREIMERFVLVGILCAHVMVALRLTILEALKMLEGDIKVPMIQDRPIYRDGLSNA</sequence>
<gene>
    <name evidence="6" type="ORF">C3L33_19801</name>
</gene>
<accession>A0A6A4KXZ9</accession>
<evidence type="ECO:0000313" key="6">
    <source>
        <dbReference type="EMBL" id="KAE9448301.1"/>
    </source>
</evidence>
<evidence type="ECO:0000256" key="4">
    <source>
        <dbReference type="SAM" id="Phobius"/>
    </source>
</evidence>
<dbReference type="EMBL" id="QEFC01003437">
    <property type="protein sequence ID" value="KAE9448301.1"/>
    <property type="molecule type" value="Genomic_DNA"/>
</dbReference>
<dbReference type="Gene3D" id="1.10.510.10">
    <property type="entry name" value="Transferase(Phosphotransferase) domain 1"/>
    <property type="match status" value="1"/>
</dbReference>
<comment type="caution">
    <text evidence="6">The sequence shown here is derived from an EMBL/GenBank/DDBJ whole genome shotgun (WGS) entry which is preliminary data.</text>
</comment>
<reference evidence="6 7" key="1">
    <citation type="journal article" date="2019" name="Genome Biol. Evol.">
        <title>The Rhododendron genome and chromosomal organization provide insight into shared whole-genome duplications across the heath family (Ericaceae).</title>
        <authorList>
            <person name="Soza V.L."/>
            <person name="Lindsley D."/>
            <person name="Waalkes A."/>
            <person name="Ramage E."/>
            <person name="Patwardhan R.P."/>
            <person name="Burton J.N."/>
            <person name="Adey A."/>
            <person name="Kumar A."/>
            <person name="Qiu R."/>
            <person name="Shendure J."/>
            <person name="Hall B."/>
        </authorList>
    </citation>
    <scope>NUCLEOTIDE SEQUENCE [LARGE SCALE GENOMIC DNA]</scope>
    <source>
        <strain evidence="6">RSF 1966-606</strain>
    </source>
</reference>
<keyword evidence="7" id="KW-1185">Reference proteome</keyword>
<feature type="transmembrane region" description="Helical" evidence="4">
    <location>
        <begin position="108"/>
        <end position="126"/>
    </location>
</feature>
<keyword evidence="3" id="KW-0067">ATP-binding</keyword>
<keyword evidence="2" id="KW-0547">Nucleotide-binding</keyword>
<dbReference type="GO" id="GO:0004674">
    <property type="term" value="F:protein serine/threonine kinase activity"/>
    <property type="evidence" value="ECO:0007669"/>
    <property type="project" value="UniProtKB-KW"/>
</dbReference>
<keyword evidence="4" id="KW-0472">Membrane</keyword>
<evidence type="ECO:0000313" key="7">
    <source>
        <dbReference type="Proteomes" id="UP000428333"/>
    </source>
</evidence>
<dbReference type="InterPro" id="IPR000719">
    <property type="entry name" value="Prot_kinase_dom"/>
</dbReference>
<keyword evidence="1" id="KW-0808">Transferase</keyword>
<keyword evidence="4" id="KW-0812">Transmembrane</keyword>
<dbReference type="Proteomes" id="UP000428333">
    <property type="component" value="Linkage Group LG12"/>
</dbReference>
<evidence type="ECO:0000256" key="3">
    <source>
        <dbReference type="ARBA" id="ARBA00022840"/>
    </source>
</evidence>
<dbReference type="PANTHER" id="PTHR47989">
    <property type="entry name" value="OS01G0750732 PROTEIN"/>
    <property type="match status" value="1"/>
</dbReference>
<dbReference type="OrthoDB" id="1510031at2759"/>
<protein>
    <recommendedName>
        <fullName evidence="5">Protein kinase domain-containing protein</fullName>
    </recommendedName>
</protein>
<dbReference type="PANTHER" id="PTHR47989:SF58">
    <property type="entry name" value="PROTEIN KINASE DOMAIN-CONTAINING PROTEIN"/>
    <property type="match status" value="1"/>
</dbReference>
<keyword evidence="4" id="KW-1133">Transmembrane helix</keyword>
<evidence type="ECO:0000259" key="5">
    <source>
        <dbReference type="PROSITE" id="PS50011"/>
    </source>
</evidence>
<dbReference type="GO" id="GO:0005524">
    <property type="term" value="F:ATP binding"/>
    <property type="evidence" value="ECO:0007669"/>
    <property type="project" value="UniProtKB-KW"/>
</dbReference>
<evidence type="ECO:0000256" key="2">
    <source>
        <dbReference type="ARBA" id="ARBA00022741"/>
    </source>
</evidence>
<organism evidence="6 7">
    <name type="scientific">Rhododendron williamsianum</name>
    <dbReference type="NCBI Taxonomy" id="262921"/>
    <lineage>
        <taxon>Eukaryota</taxon>
        <taxon>Viridiplantae</taxon>
        <taxon>Streptophyta</taxon>
        <taxon>Embryophyta</taxon>
        <taxon>Tracheophyta</taxon>
        <taxon>Spermatophyta</taxon>
        <taxon>Magnoliopsida</taxon>
        <taxon>eudicotyledons</taxon>
        <taxon>Gunneridae</taxon>
        <taxon>Pentapetalae</taxon>
        <taxon>asterids</taxon>
        <taxon>Ericales</taxon>
        <taxon>Ericaceae</taxon>
        <taxon>Ericoideae</taxon>
        <taxon>Rhodoreae</taxon>
        <taxon>Rhododendron</taxon>
    </lineage>
</organism>
<feature type="domain" description="Protein kinase" evidence="5">
    <location>
        <begin position="1"/>
        <end position="155"/>
    </location>
</feature>
<dbReference type="Pfam" id="PF00069">
    <property type="entry name" value="Pkinase"/>
    <property type="match status" value="1"/>
</dbReference>
<evidence type="ECO:0000256" key="1">
    <source>
        <dbReference type="ARBA" id="ARBA00022527"/>
    </source>
</evidence>
<proteinExistence type="predicted"/>
<keyword evidence="1" id="KW-0418">Kinase</keyword>